<dbReference type="PANTHER" id="PTHR46652:SF3">
    <property type="entry name" value="LEUCINE-RICH REPEAT-CONTAINING PROTEIN 9"/>
    <property type="match status" value="1"/>
</dbReference>
<name>A0A3B3TXZ6_9TELE</name>
<evidence type="ECO:0000256" key="1">
    <source>
        <dbReference type="ARBA" id="ARBA00022614"/>
    </source>
</evidence>
<keyword evidence="2" id="KW-0677">Repeat</keyword>
<dbReference type="Gene3D" id="3.80.10.10">
    <property type="entry name" value="Ribonuclease Inhibitor"/>
    <property type="match status" value="2"/>
</dbReference>
<dbReference type="GeneTree" id="ENSGT00940000158260"/>
<protein>
    <submittedName>
        <fullName evidence="4">Protein phosphatase 1, regulatory subunit 42</fullName>
    </submittedName>
</protein>
<dbReference type="InterPro" id="IPR050836">
    <property type="entry name" value="SDS22/Internalin_LRR"/>
</dbReference>
<evidence type="ECO:0000256" key="2">
    <source>
        <dbReference type="ARBA" id="ARBA00022737"/>
    </source>
</evidence>
<accession>A0A3B3TXZ6</accession>
<dbReference type="Ensembl" id="ENSPLAT00000008026.1">
    <property type="protein sequence ID" value="ENSPLAP00000005382.1"/>
    <property type="gene ID" value="ENSPLAG00000007320.1"/>
</dbReference>
<dbReference type="SMART" id="SM00365">
    <property type="entry name" value="LRR_SD22"/>
    <property type="match status" value="4"/>
</dbReference>
<proteinExistence type="predicted"/>
<dbReference type="PROSITE" id="PS51450">
    <property type="entry name" value="LRR"/>
    <property type="match status" value="4"/>
</dbReference>
<dbReference type="STRING" id="48699.ENSPLAP00000005382"/>
<evidence type="ECO:0000313" key="5">
    <source>
        <dbReference type="Proteomes" id="UP000261500"/>
    </source>
</evidence>
<dbReference type="Proteomes" id="UP000261500">
    <property type="component" value="Unplaced"/>
</dbReference>
<keyword evidence="1" id="KW-0433">Leucine-rich repeat</keyword>
<dbReference type="PANTHER" id="PTHR46652">
    <property type="entry name" value="LEUCINE-RICH REPEAT AND IQ DOMAIN-CONTAINING PROTEIN 1-RELATED"/>
    <property type="match status" value="1"/>
</dbReference>
<reference evidence="4" key="1">
    <citation type="submission" date="2025-08" db="UniProtKB">
        <authorList>
            <consortium name="Ensembl"/>
        </authorList>
    </citation>
    <scope>IDENTIFICATION</scope>
</reference>
<organism evidence="4 5">
    <name type="scientific">Poecilia latipinna</name>
    <name type="common">sailfin molly</name>
    <dbReference type="NCBI Taxonomy" id="48699"/>
    <lineage>
        <taxon>Eukaryota</taxon>
        <taxon>Metazoa</taxon>
        <taxon>Chordata</taxon>
        <taxon>Craniata</taxon>
        <taxon>Vertebrata</taxon>
        <taxon>Euteleostomi</taxon>
        <taxon>Actinopterygii</taxon>
        <taxon>Neopterygii</taxon>
        <taxon>Teleostei</taxon>
        <taxon>Neoteleostei</taxon>
        <taxon>Acanthomorphata</taxon>
        <taxon>Ovalentaria</taxon>
        <taxon>Atherinomorphae</taxon>
        <taxon>Cyprinodontiformes</taxon>
        <taxon>Poeciliidae</taxon>
        <taxon>Poeciliinae</taxon>
        <taxon>Poecilia</taxon>
    </lineage>
</organism>
<dbReference type="InterPro" id="IPR032675">
    <property type="entry name" value="LRR_dom_sf"/>
</dbReference>
<sequence>MACLTVDLIAKSGKHFKKRRGISLLQYLKTLTHLHFSNRNIEEIGDLSICRNLTVLYLFENRLTKICSLDFASNLTHLYLQNNNITHMDNLSNLKKLSKLYLSRNRISVVEGLEELSGLKELHLENQQLEPGDQLLFDPMSILALAESLCVLNINNNNIEDIKDLSVLKELEHFSAAKNKLLHIDELEDVFKLWSKLLILDLSGNPVCKQRKYRDRLIVACQKLGTLDGKDINEITRQFLVNWKAAKESKKRKNKNEMLTWPNFSSACELVCVADNFGFGEPESSQSSHPLRIYQPGDTHSGEPQEPLQSFMPVESQPISPFSEVLSLKS</sequence>
<dbReference type="CDD" id="cd21340">
    <property type="entry name" value="PPP1R42"/>
    <property type="match status" value="1"/>
</dbReference>
<dbReference type="SUPFAM" id="SSF52058">
    <property type="entry name" value="L domain-like"/>
    <property type="match status" value="1"/>
</dbReference>
<keyword evidence="5" id="KW-1185">Reference proteome</keyword>
<evidence type="ECO:0000313" key="4">
    <source>
        <dbReference type="Ensembl" id="ENSPLAP00000005382.1"/>
    </source>
</evidence>
<dbReference type="AlphaFoldDB" id="A0A3B3TXZ6"/>
<dbReference type="Pfam" id="PF13855">
    <property type="entry name" value="LRR_8"/>
    <property type="match status" value="1"/>
</dbReference>
<feature type="region of interest" description="Disordered" evidence="3">
    <location>
        <begin position="282"/>
        <end position="330"/>
    </location>
</feature>
<evidence type="ECO:0000256" key="3">
    <source>
        <dbReference type="SAM" id="MobiDB-lite"/>
    </source>
</evidence>
<reference evidence="4" key="2">
    <citation type="submission" date="2025-09" db="UniProtKB">
        <authorList>
            <consortium name="Ensembl"/>
        </authorList>
    </citation>
    <scope>IDENTIFICATION</scope>
</reference>
<dbReference type="InterPro" id="IPR001611">
    <property type="entry name" value="Leu-rich_rpt"/>
</dbReference>